<keyword evidence="2" id="KW-0489">Methyltransferase</keyword>
<dbReference type="Proteomes" id="UP001165492">
    <property type="component" value="Unassembled WGS sequence"/>
</dbReference>
<dbReference type="SUPFAM" id="SSF53335">
    <property type="entry name" value="S-adenosyl-L-methionine-dependent methyltransferases"/>
    <property type="match status" value="1"/>
</dbReference>
<dbReference type="RefSeq" id="WP_229534005.1">
    <property type="nucleotide sequence ID" value="NZ_JAJHJB010000003.1"/>
</dbReference>
<dbReference type="EMBL" id="JAJHJB010000034">
    <property type="protein sequence ID" value="MCC5467516.1"/>
    <property type="molecule type" value="Genomic_DNA"/>
</dbReference>
<evidence type="ECO:0000313" key="1">
    <source>
        <dbReference type="EMBL" id="MCC5464573.1"/>
    </source>
</evidence>
<dbReference type="EMBL" id="JAJHJB010000003">
    <property type="protein sequence ID" value="MCC5464573.1"/>
    <property type="molecule type" value="Genomic_DNA"/>
</dbReference>
<dbReference type="Pfam" id="PF13489">
    <property type="entry name" value="Methyltransf_23"/>
    <property type="match status" value="1"/>
</dbReference>
<name>A0ABS8HY44_9FIRM</name>
<organism evidence="2 3">
    <name type="scientific">Pelosinus baikalensis</name>
    <dbReference type="NCBI Taxonomy" id="2892015"/>
    <lineage>
        <taxon>Bacteria</taxon>
        <taxon>Bacillati</taxon>
        <taxon>Bacillota</taxon>
        <taxon>Negativicutes</taxon>
        <taxon>Selenomonadales</taxon>
        <taxon>Sporomusaceae</taxon>
        <taxon>Pelosinus</taxon>
    </lineage>
</organism>
<keyword evidence="2" id="KW-0808">Transferase</keyword>
<sequence>MLGKNKPNYITWAKKTQINPSSRILDVGCGIGNRLREMLDAGFTNLTGVDPNIKQDIVYENKVKIYKSEIFDINDKLFDLIMLHHSFEHMSNPEQVLNKIYDLLPPNGHALIRIPVASSYAWRHYNINWVQLDAPRHLFLHTVKSIELLAKKAKFTIKDIIWDSSEFQFTGSESYTKGVPLNKLKKSNFSQNEIHRYREKAQELNLKHDGDQACFYLQKII</sequence>
<dbReference type="GO" id="GO:0008168">
    <property type="term" value="F:methyltransferase activity"/>
    <property type="evidence" value="ECO:0007669"/>
    <property type="project" value="UniProtKB-KW"/>
</dbReference>
<dbReference type="CDD" id="cd02440">
    <property type="entry name" value="AdoMet_MTases"/>
    <property type="match status" value="1"/>
</dbReference>
<evidence type="ECO:0000313" key="2">
    <source>
        <dbReference type="EMBL" id="MCC5467516.1"/>
    </source>
</evidence>
<dbReference type="InterPro" id="IPR029063">
    <property type="entry name" value="SAM-dependent_MTases_sf"/>
</dbReference>
<dbReference type="GO" id="GO:0032259">
    <property type="term" value="P:methylation"/>
    <property type="evidence" value="ECO:0007669"/>
    <property type="project" value="UniProtKB-KW"/>
</dbReference>
<reference evidence="2" key="1">
    <citation type="submission" date="2021-11" db="EMBL/GenBank/DDBJ databases">
        <title>Description of a new species Pelosinus isolated from the bottom sediments of Lake Baikal.</title>
        <authorList>
            <person name="Zakharyuk A."/>
        </authorList>
    </citation>
    <scope>NUCLEOTIDE SEQUENCE</scope>
    <source>
        <strain evidence="2">Bkl1</strain>
    </source>
</reference>
<dbReference type="Gene3D" id="3.40.50.150">
    <property type="entry name" value="Vaccinia Virus protein VP39"/>
    <property type="match status" value="1"/>
</dbReference>
<keyword evidence="3" id="KW-1185">Reference proteome</keyword>
<gene>
    <name evidence="1" type="ORF">LMF89_04235</name>
    <name evidence="2" type="ORF">LMF89_19450</name>
</gene>
<accession>A0ABS8HY44</accession>
<protein>
    <submittedName>
        <fullName evidence="2">Class I SAM-dependent methyltransferase</fullName>
    </submittedName>
</protein>
<dbReference type="PANTHER" id="PTHR43861">
    <property type="entry name" value="TRANS-ACONITATE 2-METHYLTRANSFERASE-RELATED"/>
    <property type="match status" value="1"/>
</dbReference>
<comment type="caution">
    <text evidence="2">The sequence shown here is derived from an EMBL/GenBank/DDBJ whole genome shotgun (WGS) entry which is preliminary data.</text>
</comment>
<evidence type="ECO:0000313" key="3">
    <source>
        <dbReference type="Proteomes" id="UP001165492"/>
    </source>
</evidence>
<proteinExistence type="predicted"/>